<evidence type="ECO:0000256" key="1">
    <source>
        <dbReference type="ARBA" id="ARBA00004383"/>
    </source>
</evidence>
<dbReference type="PANTHER" id="PTHR33446">
    <property type="entry name" value="PROTEIN TONB-RELATED"/>
    <property type="match status" value="1"/>
</dbReference>
<keyword evidence="15" id="KW-1185">Reference proteome</keyword>
<keyword evidence="6 11" id="KW-0812">Transmembrane</keyword>
<comment type="subcellular location">
    <subcellularLocation>
        <location evidence="1">Cell inner membrane</location>
        <topology evidence="1">Single-pass membrane protein</topology>
        <orientation evidence="1">Periplasmic side</orientation>
    </subcellularLocation>
</comment>
<evidence type="ECO:0000313" key="14">
    <source>
        <dbReference type="EMBL" id="AZP13288.1"/>
    </source>
</evidence>
<dbReference type="RefSeq" id="WP_126126558.1">
    <property type="nucleotide sequence ID" value="NZ_CP034464.1"/>
</dbReference>
<sequence length="221" mass="23396">MDFSGREAEPGKKFTGIGLVILFHVVLVWGLINGGAAKIKAVMQKPLETKIVEEVKPPPPPPDTPPPPPPKLAAPPPPFVPPPEVQVQQQVVPTNAIAAVSNVKPDSNAKPTSVQQPVAEAKSVAPATVAPVIDFKQAGCKPEYPRASLRNEETGTVLLAVLVGVDGSVSDVKIEKSSGFRGLDNAVRTHLLAGACKHKPGTVDGKPQQIWTKVNYVWSLE</sequence>
<dbReference type="InterPro" id="IPR051045">
    <property type="entry name" value="TonB-dependent_transducer"/>
</dbReference>
<dbReference type="Gene3D" id="3.30.1150.10">
    <property type="match status" value="1"/>
</dbReference>
<keyword evidence="5" id="KW-0997">Cell inner membrane</keyword>
<keyword evidence="7" id="KW-0653">Protein transport</keyword>
<dbReference type="KEGG" id="upv:EJN92_03535"/>
<name>A0A3Q9BS77_9BURK</name>
<feature type="domain" description="TonB C-terminal" evidence="12">
    <location>
        <begin position="129"/>
        <end position="221"/>
    </location>
</feature>
<dbReference type="SUPFAM" id="SSF101447">
    <property type="entry name" value="Formin homology 2 domain (FH2 domain)"/>
    <property type="match status" value="1"/>
</dbReference>
<proteinExistence type="inferred from homology"/>
<evidence type="ECO:0000256" key="9">
    <source>
        <dbReference type="ARBA" id="ARBA00023136"/>
    </source>
</evidence>
<feature type="region of interest" description="Disordered" evidence="10">
    <location>
        <begin position="53"/>
        <end position="82"/>
    </location>
</feature>
<keyword evidence="8 11" id="KW-1133">Transmembrane helix</keyword>
<accession>A0A3Q9BS77</accession>
<reference evidence="14 15" key="1">
    <citation type="journal article" date="2011" name="Int. J. Syst. Evol. Microbiol.">
        <title>Description of Undibacterium oligocarboniphilum sp. nov., isolated from purified water, and Undibacterium pigrum strain CCUG 49012 as the type strain of Undibacterium parvum sp. nov., and emended descriptions of the genus Undibacterium and the species Undibacterium pigrum.</title>
        <authorList>
            <person name="Eder W."/>
            <person name="Wanner G."/>
            <person name="Ludwig W."/>
            <person name="Busse H.J."/>
            <person name="Ziemke-Kageler F."/>
            <person name="Lang E."/>
        </authorList>
    </citation>
    <scope>NUCLEOTIDE SEQUENCE [LARGE SCALE GENOMIC DNA]</scope>
    <source>
        <strain evidence="14 15">DSM 23061</strain>
    </source>
</reference>
<dbReference type="OrthoDB" id="8724624at2"/>
<evidence type="ECO:0000256" key="8">
    <source>
        <dbReference type="ARBA" id="ARBA00022989"/>
    </source>
</evidence>
<evidence type="ECO:0000256" key="5">
    <source>
        <dbReference type="ARBA" id="ARBA00022519"/>
    </source>
</evidence>
<evidence type="ECO:0000256" key="11">
    <source>
        <dbReference type="SAM" id="Phobius"/>
    </source>
</evidence>
<evidence type="ECO:0000259" key="12">
    <source>
        <dbReference type="PROSITE" id="PS52015"/>
    </source>
</evidence>
<dbReference type="Pfam" id="PF03544">
    <property type="entry name" value="TonB_C"/>
    <property type="match status" value="1"/>
</dbReference>
<evidence type="ECO:0000256" key="4">
    <source>
        <dbReference type="ARBA" id="ARBA00022475"/>
    </source>
</evidence>
<dbReference type="GO" id="GO:0031992">
    <property type="term" value="F:energy transducer activity"/>
    <property type="evidence" value="ECO:0007669"/>
    <property type="project" value="TreeGrafter"/>
</dbReference>
<comment type="similarity">
    <text evidence="2">Belongs to the TonB family.</text>
</comment>
<feature type="transmembrane region" description="Helical" evidence="11">
    <location>
        <begin position="14"/>
        <end position="36"/>
    </location>
</feature>
<protein>
    <submittedName>
        <fullName evidence="14">Energy transducer TonB</fullName>
    </submittedName>
</protein>
<dbReference type="KEGG" id="upv:EJN92_15545"/>
<keyword evidence="3" id="KW-0813">Transport</keyword>
<dbReference type="GO" id="GO:0015031">
    <property type="term" value="P:protein transport"/>
    <property type="evidence" value="ECO:0007669"/>
    <property type="project" value="UniProtKB-KW"/>
</dbReference>
<keyword evidence="9 11" id="KW-0472">Membrane</keyword>
<evidence type="ECO:0000256" key="7">
    <source>
        <dbReference type="ARBA" id="ARBA00022927"/>
    </source>
</evidence>
<keyword evidence="4" id="KW-1003">Cell membrane</keyword>
<evidence type="ECO:0000313" key="15">
    <source>
        <dbReference type="Proteomes" id="UP000275663"/>
    </source>
</evidence>
<dbReference type="PANTHER" id="PTHR33446:SF2">
    <property type="entry name" value="PROTEIN TONB"/>
    <property type="match status" value="1"/>
</dbReference>
<dbReference type="EMBL" id="CP034464">
    <property type="protein sequence ID" value="AZP11159.1"/>
    <property type="molecule type" value="Genomic_DNA"/>
</dbReference>
<evidence type="ECO:0000256" key="6">
    <source>
        <dbReference type="ARBA" id="ARBA00022692"/>
    </source>
</evidence>
<evidence type="ECO:0000313" key="13">
    <source>
        <dbReference type="EMBL" id="AZP11159.1"/>
    </source>
</evidence>
<gene>
    <name evidence="13" type="ORF">EJN92_03535</name>
    <name evidence="14" type="ORF">EJN92_15545</name>
</gene>
<dbReference type="SUPFAM" id="SSF74653">
    <property type="entry name" value="TolA/TonB C-terminal domain"/>
    <property type="match status" value="1"/>
</dbReference>
<feature type="compositionally biased region" description="Pro residues" evidence="10">
    <location>
        <begin position="57"/>
        <end position="82"/>
    </location>
</feature>
<dbReference type="AlphaFoldDB" id="A0A3Q9BS77"/>
<dbReference type="NCBIfam" id="TIGR01352">
    <property type="entry name" value="tonB_Cterm"/>
    <property type="match status" value="1"/>
</dbReference>
<reference evidence="14" key="2">
    <citation type="submission" date="2018-12" db="EMBL/GenBank/DDBJ databases">
        <authorList>
            <person name="Bae J.-W."/>
            <person name="Lee S.-Y."/>
        </authorList>
    </citation>
    <scope>NUCLEOTIDE SEQUENCE</scope>
    <source>
        <strain evidence="14">DSM 23061</strain>
    </source>
</reference>
<organism evidence="14 15">
    <name type="scientific">Undibacterium parvum</name>
    <dbReference type="NCBI Taxonomy" id="401471"/>
    <lineage>
        <taxon>Bacteria</taxon>
        <taxon>Pseudomonadati</taxon>
        <taxon>Pseudomonadota</taxon>
        <taxon>Betaproteobacteria</taxon>
        <taxon>Burkholderiales</taxon>
        <taxon>Oxalobacteraceae</taxon>
        <taxon>Undibacterium</taxon>
    </lineage>
</organism>
<dbReference type="GO" id="GO:0055085">
    <property type="term" value="P:transmembrane transport"/>
    <property type="evidence" value="ECO:0007669"/>
    <property type="project" value="InterPro"/>
</dbReference>
<dbReference type="EMBL" id="CP034464">
    <property type="protein sequence ID" value="AZP13288.1"/>
    <property type="molecule type" value="Genomic_DNA"/>
</dbReference>
<evidence type="ECO:0000256" key="10">
    <source>
        <dbReference type="SAM" id="MobiDB-lite"/>
    </source>
</evidence>
<dbReference type="InterPro" id="IPR006260">
    <property type="entry name" value="TonB/TolA_C"/>
</dbReference>
<dbReference type="Proteomes" id="UP000275663">
    <property type="component" value="Chromosome"/>
</dbReference>
<evidence type="ECO:0000256" key="2">
    <source>
        <dbReference type="ARBA" id="ARBA00006555"/>
    </source>
</evidence>
<dbReference type="GO" id="GO:0098797">
    <property type="term" value="C:plasma membrane protein complex"/>
    <property type="evidence" value="ECO:0007669"/>
    <property type="project" value="TreeGrafter"/>
</dbReference>
<evidence type="ECO:0000256" key="3">
    <source>
        <dbReference type="ARBA" id="ARBA00022448"/>
    </source>
</evidence>
<dbReference type="InterPro" id="IPR037682">
    <property type="entry name" value="TonB_C"/>
</dbReference>
<dbReference type="PROSITE" id="PS52015">
    <property type="entry name" value="TONB_CTD"/>
    <property type="match status" value="1"/>
</dbReference>